<accession>A0A4R8R580</accession>
<evidence type="ECO:0000256" key="1">
    <source>
        <dbReference type="SAM" id="SignalP"/>
    </source>
</evidence>
<protein>
    <submittedName>
        <fullName evidence="2">Uncharacterized protein</fullName>
    </submittedName>
</protein>
<comment type="caution">
    <text evidence="2">The sequence shown here is derived from an EMBL/GenBank/DDBJ whole genome shotgun (WGS) entry which is preliminary data.</text>
</comment>
<keyword evidence="3" id="KW-1185">Reference proteome</keyword>
<feature type="signal peptide" evidence="1">
    <location>
        <begin position="1"/>
        <end position="32"/>
    </location>
</feature>
<sequence length="120" mass="13195" precursor="true">MSLRTSVRSGIIVAAISSSLFGALAIPAVASAAPATEYTTDHVDWRGGHRYWDHPEWGRGWNRGYPAPGWVPPRGWYPPADWAPPSGWYPPAGWAPPGDWVGPCSGPLFDLFHPVRCFRI</sequence>
<name>A0A4R8R580_9MYCO</name>
<feature type="chain" id="PRO_5020341550" evidence="1">
    <location>
        <begin position="33"/>
        <end position="120"/>
    </location>
</feature>
<evidence type="ECO:0000313" key="3">
    <source>
        <dbReference type="Proteomes" id="UP000295165"/>
    </source>
</evidence>
<organism evidence="2 3">
    <name type="scientific">Mycobacteroides franklinii</name>
    <dbReference type="NCBI Taxonomy" id="948102"/>
    <lineage>
        <taxon>Bacteria</taxon>
        <taxon>Bacillati</taxon>
        <taxon>Actinomycetota</taxon>
        <taxon>Actinomycetes</taxon>
        <taxon>Mycobacteriales</taxon>
        <taxon>Mycobacteriaceae</taxon>
        <taxon>Mycobacteroides</taxon>
    </lineage>
</organism>
<gene>
    <name evidence="2" type="ORF">CCUG63697_03885</name>
</gene>
<proteinExistence type="predicted"/>
<dbReference type="AlphaFoldDB" id="A0A4R8R580"/>
<evidence type="ECO:0000313" key="2">
    <source>
        <dbReference type="EMBL" id="TDZ49349.1"/>
    </source>
</evidence>
<reference evidence="2 3" key="1">
    <citation type="journal article" date="2019" name="Sci. Rep.">
        <title>Extended insight into the Mycobacterium chelonae-abscessus complex through whole genome sequencing of Mycobacterium salmoniphilum outbreak and Mycobacterium salmoniphilum-like strains.</title>
        <authorList>
            <person name="Behra P.R.K."/>
            <person name="Das S."/>
            <person name="Pettersson B.M.F."/>
            <person name="Shirreff L."/>
            <person name="DuCote T."/>
            <person name="Jacobsson K.G."/>
            <person name="Ennis D.G."/>
            <person name="Kirsebom L.A."/>
        </authorList>
    </citation>
    <scope>NUCLEOTIDE SEQUENCE [LARGE SCALE GENOMIC DNA]</scope>
    <source>
        <strain evidence="2 3">CCUG 63697</strain>
    </source>
</reference>
<dbReference type="Proteomes" id="UP000295165">
    <property type="component" value="Unassembled WGS sequence"/>
</dbReference>
<dbReference type="EMBL" id="PECC01000028">
    <property type="protein sequence ID" value="TDZ49349.1"/>
    <property type="molecule type" value="Genomic_DNA"/>
</dbReference>
<keyword evidence="1" id="KW-0732">Signal</keyword>